<feature type="domain" description="Rad50/SbcC-type AAA" evidence="4">
    <location>
        <begin position="5"/>
        <end position="263"/>
    </location>
</feature>
<dbReference type="Proteomes" id="UP000248786">
    <property type="component" value="Unassembled WGS sequence"/>
</dbReference>
<dbReference type="PANTHER" id="PTHR32114">
    <property type="entry name" value="ABC TRANSPORTER ABCH.3"/>
    <property type="match status" value="1"/>
</dbReference>
<comment type="subunit">
    <text evidence="2">Heterodimer of SbcC and SbcD.</text>
</comment>
<evidence type="ECO:0000256" key="1">
    <source>
        <dbReference type="ARBA" id="ARBA00006930"/>
    </source>
</evidence>
<dbReference type="AlphaFoldDB" id="A0A328EPJ9"/>
<dbReference type="SUPFAM" id="SSF52540">
    <property type="entry name" value="P-loop containing nucleoside triphosphate hydrolases"/>
    <property type="match status" value="2"/>
</dbReference>
<comment type="similarity">
    <text evidence="1">Belongs to the SMC family. SbcC subfamily.</text>
</comment>
<organism evidence="5 6">
    <name type="scientific">Dehalococcoides mccartyi</name>
    <dbReference type="NCBI Taxonomy" id="61435"/>
    <lineage>
        <taxon>Bacteria</taxon>
        <taxon>Bacillati</taxon>
        <taxon>Chloroflexota</taxon>
        <taxon>Dehalococcoidia</taxon>
        <taxon>Dehalococcoidales</taxon>
        <taxon>Dehalococcoidaceae</taxon>
        <taxon>Dehalococcoides</taxon>
    </lineage>
</organism>
<dbReference type="NCBIfam" id="TIGR03185">
    <property type="entry name" value="DNA_S_dndD"/>
    <property type="match status" value="1"/>
</dbReference>
<sequence length="686" mass="79306">MHFISLDLENIGVYRGTHHFLLEPLNGISEPKRTMTIIYGRNGSGKSTLFRSIQLSLFGRLALGDRVSQKQYHDYLIRYLTDQSTPSTPSSISGSVTARFQFAKSGEKTVVTVRRDWQLESGNLKEDLSVLVNGQAPDILDEDSRVKLLQETIYEYIPPELADICFFDTEQLDSLSSPESHNKRLGFVMRRFLGLDIIARLSNDIERYLDECMRAEGGTRENASLRNRMLDVQKLKDHLNTELESVLVERLQLSERKNKAEILLKRSERQLVSQGGTYAEKRQFLQEQHNRLESDHQARQNALIDLCNDLLPFSLVPELLHDLESTLKREADQKRKDLAADLFKDTCRSLVRTFEDESLWNGLNVHAETRDELLRRLSSAVNSYPLNGLRESTVIHDITDIERQRITEWIRIAATETPNKVERLCDDLRSLDQMIVKIRIEMDKAPDDVLLAHVYQEIHEAQAEVSDLILEESKIQETIGTLQYRISETDRELRIMRDKLIKLQSAEHNLDLASRSLLVLKTYEDALVRTKIQDIEEKIVRSFNTLCHKSRLLSRITIDLDDYSLSLYSTNDKKIFLSDLSAGERQLYVISLLWALRQVSEKDIPLFVDTPVAKLDELHGWQLMHDFFPRVSNQVILFAHTKEMDNGLLQEAAFYTARRYKLDFDDTRKRTQVQCEESPVSGLLIR</sequence>
<evidence type="ECO:0000259" key="4">
    <source>
        <dbReference type="Pfam" id="PF13476"/>
    </source>
</evidence>
<dbReference type="GO" id="GO:0016887">
    <property type="term" value="F:ATP hydrolysis activity"/>
    <property type="evidence" value="ECO:0007669"/>
    <property type="project" value="InterPro"/>
</dbReference>
<reference evidence="5 6" key="1">
    <citation type="submission" date="2018-05" db="EMBL/GenBank/DDBJ databases">
        <title>Draft genome sequences of Dehalococcoides mccartyi strains RC and KS.</title>
        <authorList>
            <person name="Higgins S.A."/>
            <person name="Padilla-Crespo E."/>
            <person name="Loeffler F.E."/>
        </authorList>
    </citation>
    <scope>NUCLEOTIDE SEQUENCE [LARGE SCALE GENOMIC DNA]</scope>
    <source>
        <strain evidence="5 6">KS</strain>
    </source>
</reference>
<dbReference type="InterPro" id="IPR038729">
    <property type="entry name" value="Rad50/SbcC_AAA"/>
</dbReference>
<protein>
    <recommendedName>
        <fullName evidence="3">Nuclease SbcCD subunit C</fullName>
    </recommendedName>
</protein>
<evidence type="ECO:0000313" key="5">
    <source>
        <dbReference type="EMBL" id="RAL70565.1"/>
    </source>
</evidence>
<dbReference type="Pfam" id="PF13476">
    <property type="entry name" value="AAA_23"/>
    <property type="match status" value="1"/>
</dbReference>
<accession>A0A328EPJ9</accession>
<dbReference type="InterPro" id="IPR017599">
    <property type="entry name" value="DNA_S_DndD"/>
</dbReference>
<dbReference type="InterPro" id="IPR027417">
    <property type="entry name" value="P-loop_NTPase"/>
</dbReference>
<comment type="caution">
    <text evidence="5">The sequence shown here is derived from an EMBL/GenBank/DDBJ whole genome shotgun (WGS) entry which is preliminary data.</text>
</comment>
<dbReference type="PANTHER" id="PTHR32114:SF2">
    <property type="entry name" value="ABC TRANSPORTER ABCH.3"/>
    <property type="match status" value="1"/>
</dbReference>
<name>A0A328EPJ9_9CHLR</name>
<gene>
    <name evidence="5" type="ORF">C1G86_0941</name>
</gene>
<dbReference type="GO" id="GO:0006302">
    <property type="term" value="P:double-strand break repair"/>
    <property type="evidence" value="ECO:0007669"/>
    <property type="project" value="InterPro"/>
</dbReference>
<evidence type="ECO:0000313" key="6">
    <source>
        <dbReference type="Proteomes" id="UP000248786"/>
    </source>
</evidence>
<dbReference type="EMBL" id="QGLD01000009">
    <property type="protein sequence ID" value="RAL70565.1"/>
    <property type="molecule type" value="Genomic_DNA"/>
</dbReference>
<proteinExistence type="inferred from homology"/>
<evidence type="ECO:0000256" key="2">
    <source>
        <dbReference type="ARBA" id="ARBA00011322"/>
    </source>
</evidence>
<evidence type="ECO:0000256" key="3">
    <source>
        <dbReference type="ARBA" id="ARBA00013368"/>
    </source>
</evidence>
<dbReference type="Gene3D" id="3.40.50.300">
    <property type="entry name" value="P-loop containing nucleotide triphosphate hydrolases"/>
    <property type="match status" value="2"/>
</dbReference>